<evidence type="ECO:0000313" key="1">
    <source>
        <dbReference type="EMBL" id="MDX3135419.1"/>
    </source>
</evidence>
<dbReference type="Proteomes" id="UP001273589">
    <property type="component" value="Unassembled WGS sequence"/>
</dbReference>
<gene>
    <name evidence="1" type="ORF">PV367_37785</name>
</gene>
<evidence type="ECO:0000313" key="2">
    <source>
        <dbReference type="Proteomes" id="UP001273589"/>
    </source>
</evidence>
<reference evidence="1" key="1">
    <citation type="journal article" date="2023" name="Microb. Genom.">
        <title>Mesoterricola silvestris gen. nov., sp. nov., Mesoterricola sediminis sp. nov., Geothrix oryzae sp. nov., Geothrix edaphica sp. nov., Geothrix rubra sp. nov., and Geothrix limicola sp. nov., six novel members of Acidobacteriota isolated from soils.</title>
        <authorList>
            <person name="Weisberg A.J."/>
            <person name="Pearce E."/>
            <person name="Kramer C.G."/>
            <person name="Chang J.H."/>
            <person name="Clarke C.R."/>
        </authorList>
    </citation>
    <scope>NUCLEOTIDE SEQUENCE</scope>
    <source>
        <strain evidence="1">ND06-05F</strain>
    </source>
</reference>
<comment type="caution">
    <text evidence="1">The sequence shown here is derived from an EMBL/GenBank/DDBJ whole genome shotgun (WGS) entry which is preliminary data.</text>
</comment>
<dbReference type="AlphaFoldDB" id="A0AAJ2UQR9"/>
<protein>
    <submittedName>
        <fullName evidence="1">Uncharacterized protein</fullName>
    </submittedName>
</protein>
<organism evidence="1 2">
    <name type="scientific">Streptomyces europaeiscabiei</name>
    <dbReference type="NCBI Taxonomy" id="146819"/>
    <lineage>
        <taxon>Bacteria</taxon>
        <taxon>Bacillati</taxon>
        <taxon>Actinomycetota</taxon>
        <taxon>Actinomycetes</taxon>
        <taxon>Kitasatosporales</taxon>
        <taxon>Streptomycetaceae</taxon>
        <taxon>Streptomyces</taxon>
    </lineage>
</organism>
<sequence length="90" mass="10266">MIDQLALRSGVPRQTENAWFAVRHLYAPVDQPTRVYLIVATDEEQEFELGIGDTFPVRDDTWTFDRIEKPATGDDQYVVLRKVEPTAAEG</sequence>
<dbReference type="Pfam" id="PF19944">
    <property type="entry name" value="DUF6406"/>
    <property type="match status" value="1"/>
</dbReference>
<dbReference type="EMBL" id="JARAWN010000403">
    <property type="protein sequence ID" value="MDX3135419.1"/>
    <property type="molecule type" value="Genomic_DNA"/>
</dbReference>
<dbReference type="InterPro" id="IPR045642">
    <property type="entry name" value="DUF6406"/>
</dbReference>
<proteinExistence type="predicted"/>
<dbReference type="RefSeq" id="WP_319697844.1">
    <property type="nucleotide sequence ID" value="NZ_JARAWN010000403.1"/>
</dbReference>
<name>A0AAJ2UQR9_9ACTN</name>
<accession>A0AAJ2UQR9</accession>